<keyword evidence="4" id="KW-0539">Nucleus</keyword>
<evidence type="ECO:0000313" key="7">
    <source>
        <dbReference type="EMBL" id="KAJ5495551.1"/>
    </source>
</evidence>
<dbReference type="Gene3D" id="4.10.240.10">
    <property type="entry name" value="Zn(2)-C6 fungal-type DNA-binding domain"/>
    <property type="match status" value="1"/>
</dbReference>
<keyword evidence="1" id="KW-0805">Transcription regulation</keyword>
<keyword evidence="3" id="KW-0804">Transcription</keyword>
<evidence type="ECO:0000256" key="4">
    <source>
        <dbReference type="ARBA" id="ARBA00023242"/>
    </source>
</evidence>
<reference evidence="7" key="1">
    <citation type="submission" date="2022-12" db="EMBL/GenBank/DDBJ databases">
        <authorList>
            <person name="Petersen C."/>
        </authorList>
    </citation>
    <scope>NUCLEOTIDE SEQUENCE</scope>
    <source>
        <strain evidence="7">IBT 30728</strain>
    </source>
</reference>
<dbReference type="SUPFAM" id="SSF57701">
    <property type="entry name" value="Zn2/Cys6 DNA-binding domain"/>
    <property type="match status" value="1"/>
</dbReference>
<accession>A0A9X0C2J7</accession>
<dbReference type="SMART" id="SM00066">
    <property type="entry name" value="GAL4"/>
    <property type="match status" value="1"/>
</dbReference>
<evidence type="ECO:0000259" key="6">
    <source>
        <dbReference type="PROSITE" id="PS50048"/>
    </source>
</evidence>
<dbReference type="PROSITE" id="PS50048">
    <property type="entry name" value="ZN2_CY6_FUNGAL_2"/>
    <property type="match status" value="1"/>
</dbReference>
<dbReference type="CDD" id="cd00067">
    <property type="entry name" value="GAL4"/>
    <property type="match status" value="1"/>
</dbReference>
<dbReference type="GO" id="GO:0000981">
    <property type="term" value="F:DNA-binding transcription factor activity, RNA polymerase II-specific"/>
    <property type="evidence" value="ECO:0007669"/>
    <property type="project" value="InterPro"/>
</dbReference>
<evidence type="ECO:0000313" key="8">
    <source>
        <dbReference type="Proteomes" id="UP001148312"/>
    </source>
</evidence>
<dbReference type="GO" id="GO:0003677">
    <property type="term" value="F:DNA binding"/>
    <property type="evidence" value="ECO:0007669"/>
    <property type="project" value="UniProtKB-KW"/>
</dbReference>
<dbReference type="EMBL" id="JAPWDQ010000001">
    <property type="protein sequence ID" value="KAJ5495551.1"/>
    <property type="molecule type" value="Genomic_DNA"/>
</dbReference>
<organism evidence="7 8">
    <name type="scientific">Penicillium diatomitis</name>
    <dbReference type="NCBI Taxonomy" id="2819901"/>
    <lineage>
        <taxon>Eukaryota</taxon>
        <taxon>Fungi</taxon>
        <taxon>Dikarya</taxon>
        <taxon>Ascomycota</taxon>
        <taxon>Pezizomycotina</taxon>
        <taxon>Eurotiomycetes</taxon>
        <taxon>Eurotiomycetidae</taxon>
        <taxon>Eurotiales</taxon>
        <taxon>Aspergillaceae</taxon>
        <taxon>Penicillium</taxon>
    </lineage>
</organism>
<dbReference type="RefSeq" id="XP_056794564.1">
    <property type="nucleotide sequence ID" value="XM_056930271.1"/>
</dbReference>
<keyword evidence="8" id="KW-1185">Reference proteome</keyword>
<dbReference type="InterPro" id="IPR036864">
    <property type="entry name" value="Zn2-C6_fun-type_DNA-bd_sf"/>
</dbReference>
<evidence type="ECO:0000256" key="5">
    <source>
        <dbReference type="SAM" id="MobiDB-lite"/>
    </source>
</evidence>
<reference evidence="7" key="2">
    <citation type="journal article" date="2023" name="IMA Fungus">
        <title>Comparative genomic study of the Penicillium genus elucidates a diverse pangenome and 15 lateral gene transfer events.</title>
        <authorList>
            <person name="Petersen C."/>
            <person name="Sorensen T."/>
            <person name="Nielsen M.R."/>
            <person name="Sondergaard T.E."/>
            <person name="Sorensen J.L."/>
            <person name="Fitzpatrick D.A."/>
            <person name="Frisvad J.C."/>
            <person name="Nielsen K.L."/>
        </authorList>
    </citation>
    <scope>NUCLEOTIDE SEQUENCE</scope>
    <source>
        <strain evidence="7">IBT 30728</strain>
    </source>
</reference>
<name>A0A9X0C2J7_9EURO</name>
<keyword evidence="2" id="KW-0238">DNA-binding</keyword>
<feature type="region of interest" description="Disordered" evidence="5">
    <location>
        <begin position="347"/>
        <end position="368"/>
    </location>
</feature>
<evidence type="ECO:0000256" key="2">
    <source>
        <dbReference type="ARBA" id="ARBA00023125"/>
    </source>
</evidence>
<comment type="caution">
    <text evidence="7">The sequence shown here is derived from an EMBL/GenBank/DDBJ whole genome shotgun (WGS) entry which is preliminary data.</text>
</comment>
<dbReference type="Pfam" id="PF00172">
    <property type="entry name" value="Zn_clus"/>
    <property type="match status" value="1"/>
</dbReference>
<dbReference type="AlphaFoldDB" id="A0A9X0C2J7"/>
<dbReference type="GeneID" id="81620520"/>
<gene>
    <name evidence="7" type="ORF">N7539_000667</name>
</gene>
<feature type="domain" description="Zn(2)-C6 fungal-type" evidence="6">
    <location>
        <begin position="13"/>
        <end position="47"/>
    </location>
</feature>
<protein>
    <recommendedName>
        <fullName evidence="6">Zn(2)-C6 fungal-type domain-containing protein</fullName>
    </recommendedName>
</protein>
<dbReference type="GO" id="GO:0008270">
    <property type="term" value="F:zinc ion binding"/>
    <property type="evidence" value="ECO:0007669"/>
    <property type="project" value="InterPro"/>
</dbReference>
<evidence type="ECO:0000256" key="1">
    <source>
        <dbReference type="ARBA" id="ARBA00023015"/>
    </source>
</evidence>
<feature type="region of interest" description="Disordered" evidence="5">
    <location>
        <begin position="209"/>
        <end position="277"/>
    </location>
</feature>
<evidence type="ECO:0000256" key="3">
    <source>
        <dbReference type="ARBA" id="ARBA00023163"/>
    </source>
</evidence>
<sequence>MSQAPNAPPMRQSCDRCHQQKLRCTRDAHRNTGTCDRCLRRRVQCVYSLSLPKGRPSLPTSIDESIDSRAGLPAESFSAPITPVSLRSGVSRRRNTGSQRTSSIVNATGATLNGAGVGLEIDLDGDMGEDIPANDRAMDGPNVVAGSNANPSSNSTKHTMDVIDPFLNISSGAVPWSNSFTADEMHVDWNDHGPNPGTFAWNSILNTPPELDILPGTPGREYSDRESSDNSASGRPPRPRAVDGIAGSHYQTHTRRDATKPVRNSTSRSDHSKALPTNLAETFDPDFVVARLSRLNVRLAALQHSSQALFETLKLPEPFKDATQTQSLKLLDDAAFDSVTSWLAGAAHSSGNSSSTRALNTHPHLRPVPEKKTGCGVLHEAFSASHQFLEILSLLHNQVTERKTGLFTSKADMSTIPESWHLASSSHNRNRSYCEQHKSTSHDGASLSQASSREDIIRQLVMACHALLLNVFVAVLIALQHDANQPSTEMHAGALGQIRLVSVVQLCSYLIGRQHQALDVCISLQSSSTQLQSLQDMGGSGRQRPTPLLLADDDDAEMLKDLLKDVEDKLACLKTTLCI</sequence>
<dbReference type="Proteomes" id="UP001148312">
    <property type="component" value="Unassembled WGS sequence"/>
</dbReference>
<dbReference type="InterPro" id="IPR001138">
    <property type="entry name" value="Zn2Cys6_DnaBD"/>
</dbReference>
<proteinExistence type="predicted"/>
<dbReference type="PROSITE" id="PS00463">
    <property type="entry name" value="ZN2_CY6_FUNGAL_1"/>
    <property type="match status" value="1"/>
</dbReference>